<dbReference type="SUPFAM" id="SSF51735">
    <property type="entry name" value="NAD(P)-binding Rossmann-fold domains"/>
    <property type="match status" value="1"/>
</dbReference>
<evidence type="ECO:0000259" key="9">
    <source>
        <dbReference type="Pfam" id="PF14748"/>
    </source>
</evidence>
<sequence>MKIGFIGAGEMAQAILKGLLKKHATNDFVIHGGNSKRAKIVAKENKIEYGANNLEVAQKSDVIFLAMLPQQLLTVSEEIREALPNKIVISILGGINLKQLEMALGHENVFILRALPNVNVKINMGMTSVIPNELLLQNVQQYRLIKNLINELGDIVELSEEQFGIFSALAGSGPAFISLVVDNLAQAGVKYGLKKEVAVTIVNQMILGTTSKIKIENILPRSLAEQVASPGGSTIAGILAMEEAGLGISLVKGIDATYLKDQQAGENK</sequence>
<dbReference type="InterPro" id="IPR008927">
    <property type="entry name" value="6-PGluconate_DH-like_C_sf"/>
</dbReference>
<dbReference type="GO" id="GO:0004735">
    <property type="term" value="F:pyrroline-5-carboxylate reductase activity"/>
    <property type="evidence" value="ECO:0007669"/>
    <property type="project" value="UniProtKB-EC"/>
</dbReference>
<dbReference type="Proteomes" id="UP001057481">
    <property type="component" value="Unassembled WGS sequence"/>
</dbReference>
<evidence type="ECO:0000256" key="1">
    <source>
        <dbReference type="ARBA" id="ARBA00005525"/>
    </source>
</evidence>
<organism evidence="10 11">
    <name type="scientific">Periweissella beninensis</name>
    <dbReference type="NCBI Taxonomy" id="504936"/>
    <lineage>
        <taxon>Bacteria</taxon>
        <taxon>Bacillati</taxon>
        <taxon>Bacillota</taxon>
        <taxon>Bacilli</taxon>
        <taxon>Lactobacillales</taxon>
        <taxon>Lactobacillaceae</taxon>
        <taxon>Periweissella</taxon>
    </lineage>
</organism>
<reference evidence="10" key="1">
    <citation type="submission" date="2021-04" db="EMBL/GenBank/DDBJ databases">
        <title>Taxonomic assessment of Weissella genus.</title>
        <authorList>
            <person name="Fanelli F."/>
            <person name="Chieffi D."/>
            <person name="Dell'Aquila A."/>
            <person name="Gyu-Sung C."/>
            <person name="Franz C.M.A.P."/>
            <person name="Fusco V."/>
        </authorList>
    </citation>
    <scope>NUCLEOTIDE SEQUENCE</scope>
    <source>
        <strain evidence="10">LMG 25373</strain>
    </source>
</reference>
<evidence type="ECO:0000256" key="5">
    <source>
        <dbReference type="HAMAP-Rule" id="MF_01925"/>
    </source>
</evidence>
<gene>
    <name evidence="5 10" type="primary">proC</name>
    <name evidence="10" type="ORF">KAK10_00030</name>
</gene>
<dbReference type="SUPFAM" id="SSF48179">
    <property type="entry name" value="6-phosphogluconate dehydrogenase C-terminal domain-like"/>
    <property type="match status" value="1"/>
</dbReference>
<dbReference type="InterPro" id="IPR000304">
    <property type="entry name" value="Pyrroline-COOH_reductase"/>
</dbReference>
<evidence type="ECO:0000256" key="6">
    <source>
        <dbReference type="NCBIfam" id="TIGR00112"/>
    </source>
</evidence>
<evidence type="ECO:0000256" key="4">
    <source>
        <dbReference type="ARBA" id="ARBA00023002"/>
    </source>
</evidence>
<dbReference type="PIRSF" id="PIRSF000193">
    <property type="entry name" value="Pyrrol-5-carb_rd"/>
    <property type="match status" value="1"/>
</dbReference>
<keyword evidence="2 5" id="KW-0641">Proline biosynthesis</keyword>
<comment type="catalytic activity">
    <reaction evidence="5">
        <text>L-proline + NAD(+) = (S)-1-pyrroline-5-carboxylate + NADH + 2 H(+)</text>
        <dbReference type="Rhea" id="RHEA:14105"/>
        <dbReference type="ChEBI" id="CHEBI:15378"/>
        <dbReference type="ChEBI" id="CHEBI:17388"/>
        <dbReference type="ChEBI" id="CHEBI:57540"/>
        <dbReference type="ChEBI" id="CHEBI:57945"/>
        <dbReference type="ChEBI" id="CHEBI:60039"/>
        <dbReference type="EC" id="1.5.1.2"/>
    </reaction>
</comment>
<comment type="function">
    <text evidence="5">Catalyzes the reduction of 1-pyrroline-5-carboxylate (PCA) to L-proline.</text>
</comment>
<comment type="catalytic activity">
    <reaction evidence="5 7">
        <text>L-proline + NADP(+) = (S)-1-pyrroline-5-carboxylate + NADPH + 2 H(+)</text>
        <dbReference type="Rhea" id="RHEA:14109"/>
        <dbReference type="ChEBI" id="CHEBI:15378"/>
        <dbReference type="ChEBI" id="CHEBI:17388"/>
        <dbReference type="ChEBI" id="CHEBI:57783"/>
        <dbReference type="ChEBI" id="CHEBI:58349"/>
        <dbReference type="ChEBI" id="CHEBI:60039"/>
        <dbReference type="EC" id="1.5.1.2"/>
    </reaction>
</comment>
<protein>
    <recommendedName>
        <fullName evidence="5 6">Pyrroline-5-carboxylate reductase</fullName>
        <shortName evidence="5">P5C reductase</shortName>
        <shortName evidence="5">P5CR</shortName>
        <ecNumber evidence="5 6">1.5.1.2</ecNumber>
    </recommendedName>
    <alternativeName>
        <fullName evidence="5">PCA reductase</fullName>
    </alternativeName>
</protein>
<dbReference type="PANTHER" id="PTHR11645:SF0">
    <property type="entry name" value="PYRROLINE-5-CARBOXYLATE REDUCTASE 3"/>
    <property type="match status" value="1"/>
</dbReference>
<dbReference type="HAMAP" id="MF_01925">
    <property type="entry name" value="P5C_reductase"/>
    <property type="match status" value="1"/>
</dbReference>
<dbReference type="EC" id="1.5.1.2" evidence="5 6"/>
<dbReference type="InterPro" id="IPR053790">
    <property type="entry name" value="P5CR-like_CS"/>
</dbReference>
<evidence type="ECO:0000313" key="11">
    <source>
        <dbReference type="Proteomes" id="UP001057481"/>
    </source>
</evidence>
<dbReference type="InterPro" id="IPR036291">
    <property type="entry name" value="NAD(P)-bd_dom_sf"/>
</dbReference>
<comment type="caution">
    <text evidence="10">The sequence shown here is derived from an EMBL/GenBank/DDBJ whole genome shotgun (WGS) entry which is preliminary data.</text>
</comment>
<dbReference type="PANTHER" id="PTHR11645">
    <property type="entry name" value="PYRROLINE-5-CARBOXYLATE REDUCTASE"/>
    <property type="match status" value="1"/>
</dbReference>
<dbReference type="InterPro" id="IPR028939">
    <property type="entry name" value="P5C_Rdtase_cat_N"/>
</dbReference>
<keyword evidence="4 5" id="KW-0560">Oxidoreductase</keyword>
<evidence type="ECO:0000256" key="7">
    <source>
        <dbReference type="RuleBase" id="RU003903"/>
    </source>
</evidence>
<dbReference type="Gene3D" id="3.40.50.720">
    <property type="entry name" value="NAD(P)-binding Rossmann-like Domain"/>
    <property type="match status" value="1"/>
</dbReference>
<comment type="subcellular location">
    <subcellularLocation>
        <location evidence="5">Cytoplasm</location>
    </subcellularLocation>
</comment>
<keyword evidence="5" id="KW-0963">Cytoplasm</keyword>
<accession>A0ABT0VGS2</accession>
<feature type="domain" description="Pyrroline-5-carboxylate reductase catalytic N-terminal" evidence="8">
    <location>
        <begin position="2"/>
        <end position="92"/>
    </location>
</feature>
<keyword evidence="3 5" id="KW-0521">NADP</keyword>
<keyword evidence="11" id="KW-1185">Reference proteome</keyword>
<dbReference type="Pfam" id="PF14748">
    <property type="entry name" value="P5CR_dimer"/>
    <property type="match status" value="1"/>
</dbReference>
<feature type="domain" description="Pyrroline-5-carboxylate reductase dimerisation" evidence="9">
    <location>
        <begin position="160"/>
        <end position="263"/>
    </location>
</feature>
<evidence type="ECO:0000313" key="10">
    <source>
        <dbReference type="EMBL" id="MCM2436358.1"/>
    </source>
</evidence>
<dbReference type="EMBL" id="JAGMVS010000001">
    <property type="protein sequence ID" value="MCM2436358.1"/>
    <property type="molecule type" value="Genomic_DNA"/>
</dbReference>
<name>A0ABT0VGS2_9LACO</name>
<evidence type="ECO:0000256" key="2">
    <source>
        <dbReference type="ARBA" id="ARBA00022650"/>
    </source>
</evidence>
<dbReference type="Pfam" id="PF03807">
    <property type="entry name" value="F420_oxidored"/>
    <property type="match status" value="1"/>
</dbReference>
<comment type="similarity">
    <text evidence="1 5 7">Belongs to the pyrroline-5-carboxylate reductase family.</text>
</comment>
<proteinExistence type="inferred from homology"/>
<evidence type="ECO:0000259" key="8">
    <source>
        <dbReference type="Pfam" id="PF03807"/>
    </source>
</evidence>
<dbReference type="RefSeq" id="WP_205144383.1">
    <property type="nucleotide sequence ID" value="NZ_JAFBDN010000039.1"/>
</dbReference>
<keyword evidence="5 7" id="KW-0028">Amino-acid biosynthesis</keyword>
<evidence type="ECO:0000256" key="3">
    <source>
        <dbReference type="ARBA" id="ARBA00022857"/>
    </source>
</evidence>
<dbReference type="Gene3D" id="1.10.3730.10">
    <property type="entry name" value="ProC C-terminal domain-like"/>
    <property type="match status" value="1"/>
</dbReference>
<dbReference type="NCBIfam" id="TIGR00112">
    <property type="entry name" value="proC"/>
    <property type="match status" value="1"/>
</dbReference>
<dbReference type="InterPro" id="IPR029036">
    <property type="entry name" value="P5CR_dimer"/>
</dbReference>
<dbReference type="PROSITE" id="PS00521">
    <property type="entry name" value="P5CR"/>
    <property type="match status" value="1"/>
</dbReference>
<comment type="pathway">
    <text evidence="5 7">Amino-acid biosynthesis; L-proline biosynthesis; L-proline from L-glutamate 5-semialdehyde: step 1/1.</text>
</comment>